<dbReference type="EMBL" id="CM000882">
    <property type="protein sequence ID" value="KQJ96527.1"/>
    <property type="molecule type" value="Genomic_DNA"/>
</dbReference>
<feature type="region of interest" description="Disordered" evidence="1">
    <location>
        <begin position="30"/>
        <end position="52"/>
    </location>
</feature>
<name>A0A0Q3F9P3_BRADI</name>
<reference evidence="3" key="3">
    <citation type="submission" date="2018-08" db="UniProtKB">
        <authorList>
            <consortium name="EnsemblPlants"/>
        </authorList>
    </citation>
    <scope>IDENTIFICATION</scope>
    <source>
        <strain evidence="3">cv. Bd21</strain>
    </source>
</reference>
<organism evidence="2">
    <name type="scientific">Brachypodium distachyon</name>
    <name type="common">Purple false brome</name>
    <name type="synonym">Trachynia distachya</name>
    <dbReference type="NCBI Taxonomy" id="15368"/>
    <lineage>
        <taxon>Eukaryota</taxon>
        <taxon>Viridiplantae</taxon>
        <taxon>Streptophyta</taxon>
        <taxon>Embryophyta</taxon>
        <taxon>Tracheophyta</taxon>
        <taxon>Spermatophyta</taxon>
        <taxon>Magnoliopsida</taxon>
        <taxon>Liliopsida</taxon>
        <taxon>Poales</taxon>
        <taxon>Poaceae</taxon>
        <taxon>BOP clade</taxon>
        <taxon>Pooideae</taxon>
        <taxon>Stipodae</taxon>
        <taxon>Brachypodieae</taxon>
        <taxon>Brachypodium</taxon>
    </lineage>
</organism>
<evidence type="ECO:0000313" key="3">
    <source>
        <dbReference type="EnsemblPlants" id="KQJ96527"/>
    </source>
</evidence>
<accession>A0A0Q3F9P3</accession>
<dbReference type="AlphaFoldDB" id="A0A0Q3F9P3"/>
<dbReference type="STRING" id="15368.A0A0Q3F9P3"/>
<proteinExistence type="predicted"/>
<evidence type="ECO:0008006" key="5">
    <source>
        <dbReference type="Google" id="ProtNLM"/>
    </source>
</evidence>
<dbReference type="RefSeq" id="XP_024317808.1">
    <property type="nucleotide sequence ID" value="XM_024462040.1"/>
</dbReference>
<sequence length="280" mass="31570">MVAGFVTMDLKGCRGTRCAGVVRKKSPNVSVDLSDNENHPNFHTPTKKRRNRATKYTNHKKVGFKCSPGKLKEVVDKLSGDQREWVKEIFLGSLLNVSAKKLPRALTIWLVNQVNCDKGTLDIHNTQFRIKPLIHKLLGIPSGAHKVPVPVLSRWGKYKIFSSPEEYADFRDNKLGKGKKVKDEIKFLIGCNDKIKFQKHFLLLALCIYLAPSSSYLVSTKFLNVVTSDLNALKDLGWCSFVADYIIEGIRDYLDSMITAKYIHGCLIAGKICFPSFLHN</sequence>
<reference evidence="2" key="2">
    <citation type="submission" date="2017-06" db="EMBL/GenBank/DDBJ databases">
        <title>WGS assembly of Brachypodium distachyon.</title>
        <authorList>
            <consortium name="The International Brachypodium Initiative"/>
            <person name="Lucas S."/>
            <person name="Harmon-Smith M."/>
            <person name="Lail K."/>
            <person name="Tice H."/>
            <person name="Grimwood J."/>
            <person name="Bruce D."/>
            <person name="Barry K."/>
            <person name="Shu S."/>
            <person name="Lindquist E."/>
            <person name="Wang M."/>
            <person name="Pitluck S."/>
            <person name="Vogel J.P."/>
            <person name="Garvin D.F."/>
            <person name="Mockler T.C."/>
            <person name="Schmutz J."/>
            <person name="Rokhsar D."/>
            <person name="Bevan M.W."/>
        </authorList>
    </citation>
    <scope>NUCLEOTIDE SEQUENCE</scope>
    <source>
        <strain evidence="2">Bd21</strain>
    </source>
</reference>
<protein>
    <recommendedName>
        <fullName evidence="5">Aminotransferase-like plant mobile domain-containing protein</fullName>
    </recommendedName>
</protein>
<dbReference type="PANTHER" id="PTHR34835">
    <property type="entry name" value="OS07G0283600 PROTEIN-RELATED"/>
    <property type="match status" value="1"/>
</dbReference>
<feature type="compositionally biased region" description="Polar residues" evidence="1">
    <location>
        <begin position="30"/>
        <end position="44"/>
    </location>
</feature>
<dbReference type="GeneID" id="112271848"/>
<evidence type="ECO:0000256" key="1">
    <source>
        <dbReference type="SAM" id="MobiDB-lite"/>
    </source>
</evidence>
<reference evidence="2 3" key="1">
    <citation type="journal article" date="2010" name="Nature">
        <title>Genome sequencing and analysis of the model grass Brachypodium distachyon.</title>
        <authorList>
            <consortium name="International Brachypodium Initiative"/>
        </authorList>
    </citation>
    <scope>NUCLEOTIDE SEQUENCE [LARGE SCALE GENOMIC DNA]</scope>
    <source>
        <strain evidence="2">Bd21</strain>
        <strain evidence="3">cv. Bd21</strain>
    </source>
</reference>
<dbReference type="Gramene" id="KQJ96527">
    <property type="protein sequence ID" value="KQJ96527"/>
    <property type="gene ID" value="BRADI_3g24414v3"/>
</dbReference>
<evidence type="ECO:0000313" key="2">
    <source>
        <dbReference type="EMBL" id="KQJ96527.1"/>
    </source>
</evidence>
<dbReference type="PANTHER" id="PTHR34835:SF82">
    <property type="entry name" value="OS01G0826651 PROTEIN"/>
    <property type="match status" value="1"/>
</dbReference>
<gene>
    <name evidence="3" type="primary">LOC112271848</name>
    <name evidence="2" type="ORF">BRADI_3g24414v3</name>
</gene>
<evidence type="ECO:0000313" key="4">
    <source>
        <dbReference type="Proteomes" id="UP000008810"/>
    </source>
</evidence>
<dbReference type="Proteomes" id="UP000008810">
    <property type="component" value="Chromosome 3"/>
</dbReference>
<dbReference type="EnsemblPlants" id="KQJ96527">
    <property type="protein sequence ID" value="KQJ96527"/>
    <property type="gene ID" value="BRADI_3g24414v3"/>
</dbReference>
<dbReference type="OrthoDB" id="681927at2759"/>
<keyword evidence="4" id="KW-1185">Reference proteome</keyword>